<dbReference type="RefSeq" id="XP_014151824.1">
    <property type="nucleotide sequence ID" value="XM_014296349.1"/>
</dbReference>
<dbReference type="eggNOG" id="ENOG502QT02">
    <property type="taxonomic scope" value="Eukaryota"/>
</dbReference>
<dbReference type="PANTHER" id="PTHR31686:SF1">
    <property type="entry name" value="SULFITE EFFLUX PUMP SSU1"/>
    <property type="match status" value="1"/>
</dbReference>
<evidence type="ECO:0000256" key="8">
    <source>
        <dbReference type="SAM" id="MobiDB-lite"/>
    </source>
</evidence>
<comment type="similarity">
    <text evidence="2">Belongs to the tellurite-resistance/dicarboxylate transporter (TDT) family.</text>
</comment>
<keyword evidence="3" id="KW-0813">Transport</keyword>
<evidence type="ECO:0000313" key="10">
    <source>
        <dbReference type="EMBL" id="KNC77922.1"/>
    </source>
</evidence>
<proteinExistence type="inferred from homology"/>
<evidence type="ECO:0008006" key="12">
    <source>
        <dbReference type="Google" id="ProtNLM"/>
    </source>
</evidence>
<keyword evidence="4" id="KW-1003">Cell membrane</keyword>
<dbReference type="GeneID" id="25910139"/>
<evidence type="ECO:0000313" key="11">
    <source>
        <dbReference type="Proteomes" id="UP000054560"/>
    </source>
</evidence>
<protein>
    <recommendedName>
        <fullName evidence="12">C4-dicarboxylate transporter/malic acid transport protein</fullName>
    </recommendedName>
</protein>
<sequence length="457" mass="50416">MLLSTYTKMPNQESSYHIGDGPDTDALEADPPTKPLSIIKNFQLGWFAMVMGWGGTALALNILPGVSDDIHTVLNIIGTVIWVWDLIYCIIFSSLLLARIVLYPKPYWEMMKGPAQFLFFGCMPMGVAVVGMGFVPFGPNIMSEKVAYEIAYVLFYLDVALSVIAMVLPPFMMVVYQKHTPENMQSLWLLPFVSCVVAAAQAGVVGPVMEDLSRQQDILFTGFILWGAGILTAAPIIAIYMSRLVFYGFPPNGLGNSVWVILGPIGQGCNAIVMLGRNAGQLQCTGHFCPDKTTIMDTCACSGALTPLGAFGYVLPGITLMTGCVMWGIGVWWLFMASTGSIYHASIVDKAIKKVHNPISRNQSFLTPDNKGRLSETTINQPQRRPRALPFNLGWWGVVFPFVTLIMGTGQLYIDTGFGWFMWCGRIFTVCLVIISFYVHIKTISKAVTRQFWVNFG</sequence>
<gene>
    <name evidence="10" type="ORF">SARC_09635</name>
</gene>
<dbReference type="Proteomes" id="UP000054560">
    <property type="component" value="Unassembled WGS sequence"/>
</dbReference>
<dbReference type="Gene3D" id="1.50.10.150">
    <property type="entry name" value="Voltage-dependent anion channel"/>
    <property type="match status" value="1"/>
</dbReference>
<dbReference type="EMBL" id="KQ242601">
    <property type="protein sequence ID" value="KNC77922.1"/>
    <property type="molecule type" value="Genomic_DNA"/>
</dbReference>
<dbReference type="GO" id="GO:0005886">
    <property type="term" value="C:plasma membrane"/>
    <property type="evidence" value="ECO:0007669"/>
    <property type="project" value="UniProtKB-SubCell"/>
</dbReference>
<feature type="transmembrane region" description="Helical" evidence="9">
    <location>
        <begin position="393"/>
        <end position="414"/>
    </location>
</feature>
<feature type="transmembrane region" description="Helical" evidence="9">
    <location>
        <begin position="187"/>
        <end position="206"/>
    </location>
</feature>
<keyword evidence="7 9" id="KW-0472">Membrane</keyword>
<evidence type="ECO:0000256" key="3">
    <source>
        <dbReference type="ARBA" id="ARBA00022448"/>
    </source>
</evidence>
<feature type="transmembrane region" description="Helical" evidence="9">
    <location>
        <begin position="44"/>
        <end position="64"/>
    </location>
</feature>
<evidence type="ECO:0000256" key="4">
    <source>
        <dbReference type="ARBA" id="ARBA00022475"/>
    </source>
</evidence>
<feature type="transmembrane region" description="Helical" evidence="9">
    <location>
        <begin position="76"/>
        <end position="97"/>
    </location>
</feature>
<feature type="region of interest" description="Disordered" evidence="8">
    <location>
        <begin position="1"/>
        <end position="24"/>
    </location>
</feature>
<keyword evidence="5 9" id="KW-0812">Transmembrane</keyword>
<dbReference type="InterPro" id="IPR051629">
    <property type="entry name" value="Sulfite_efflux_TDT"/>
</dbReference>
<dbReference type="AlphaFoldDB" id="A0A0L0FMD1"/>
<organism evidence="10 11">
    <name type="scientific">Sphaeroforma arctica JP610</name>
    <dbReference type="NCBI Taxonomy" id="667725"/>
    <lineage>
        <taxon>Eukaryota</taxon>
        <taxon>Ichthyosporea</taxon>
        <taxon>Ichthyophonida</taxon>
        <taxon>Sphaeroforma</taxon>
    </lineage>
</organism>
<dbReference type="Pfam" id="PF03595">
    <property type="entry name" value="SLAC1"/>
    <property type="match status" value="1"/>
</dbReference>
<evidence type="ECO:0000256" key="5">
    <source>
        <dbReference type="ARBA" id="ARBA00022692"/>
    </source>
</evidence>
<feature type="transmembrane region" description="Helical" evidence="9">
    <location>
        <begin position="218"/>
        <end position="241"/>
    </location>
</feature>
<dbReference type="PANTHER" id="PTHR31686">
    <property type="match status" value="1"/>
</dbReference>
<comment type="subcellular location">
    <subcellularLocation>
        <location evidence="1">Cell membrane</location>
        <topology evidence="1">Multi-pass membrane protein</topology>
    </subcellularLocation>
</comment>
<keyword evidence="11" id="KW-1185">Reference proteome</keyword>
<keyword evidence="6 9" id="KW-1133">Transmembrane helix</keyword>
<dbReference type="InterPro" id="IPR038665">
    <property type="entry name" value="Voltage-dep_anion_channel_sf"/>
</dbReference>
<feature type="transmembrane region" description="Helical" evidence="9">
    <location>
        <begin position="420"/>
        <end position="441"/>
    </location>
</feature>
<evidence type="ECO:0000256" key="7">
    <source>
        <dbReference type="ARBA" id="ARBA00023136"/>
    </source>
</evidence>
<reference evidence="10 11" key="1">
    <citation type="submission" date="2011-02" db="EMBL/GenBank/DDBJ databases">
        <title>The Genome Sequence of Sphaeroforma arctica JP610.</title>
        <authorList>
            <consortium name="The Broad Institute Genome Sequencing Platform"/>
            <person name="Russ C."/>
            <person name="Cuomo C."/>
            <person name="Young S.K."/>
            <person name="Zeng Q."/>
            <person name="Gargeya S."/>
            <person name="Alvarado L."/>
            <person name="Berlin A."/>
            <person name="Chapman S.B."/>
            <person name="Chen Z."/>
            <person name="Freedman E."/>
            <person name="Gellesch M."/>
            <person name="Goldberg J."/>
            <person name="Griggs A."/>
            <person name="Gujja S."/>
            <person name="Heilman E."/>
            <person name="Heiman D."/>
            <person name="Howarth C."/>
            <person name="Mehta T."/>
            <person name="Neiman D."/>
            <person name="Pearson M."/>
            <person name="Roberts A."/>
            <person name="Saif S."/>
            <person name="Shea T."/>
            <person name="Shenoy N."/>
            <person name="Sisk P."/>
            <person name="Stolte C."/>
            <person name="Sykes S."/>
            <person name="White J."/>
            <person name="Yandava C."/>
            <person name="Burger G."/>
            <person name="Gray M.W."/>
            <person name="Holland P.W.H."/>
            <person name="King N."/>
            <person name="Lang F.B.F."/>
            <person name="Roger A.J."/>
            <person name="Ruiz-Trillo I."/>
            <person name="Haas B."/>
            <person name="Nusbaum C."/>
            <person name="Birren B."/>
        </authorList>
    </citation>
    <scope>NUCLEOTIDE SEQUENCE [LARGE SCALE GENOMIC DNA]</scope>
    <source>
        <strain evidence="10 11">JP610</strain>
    </source>
</reference>
<accession>A0A0L0FMD1</accession>
<feature type="transmembrane region" description="Helical" evidence="9">
    <location>
        <begin position="117"/>
        <end position="138"/>
    </location>
</feature>
<dbReference type="OrthoDB" id="1099at2759"/>
<dbReference type="GO" id="GO:0000319">
    <property type="term" value="F:sulfite transmembrane transporter activity"/>
    <property type="evidence" value="ECO:0007669"/>
    <property type="project" value="TreeGrafter"/>
</dbReference>
<evidence type="ECO:0000256" key="9">
    <source>
        <dbReference type="SAM" id="Phobius"/>
    </source>
</evidence>
<feature type="transmembrane region" description="Helical" evidence="9">
    <location>
        <begin position="150"/>
        <end position="175"/>
    </location>
</feature>
<dbReference type="InterPro" id="IPR004695">
    <property type="entry name" value="SLAC1/Mae1/Ssu1/TehA"/>
</dbReference>
<evidence type="ECO:0000256" key="6">
    <source>
        <dbReference type="ARBA" id="ARBA00022989"/>
    </source>
</evidence>
<name>A0A0L0FMD1_9EUKA</name>
<evidence type="ECO:0000256" key="1">
    <source>
        <dbReference type="ARBA" id="ARBA00004651"/>
    </source>
</evidence>
<feature type="transmembrane region" description="Helical" evidence="9">
    <location>
        <begin position="313"/>
        <end position="335"/>
    </location>
</feature>
<evidence type="ECO:0000256" key="2">
    <source>
        <dbReference type="ARBA" id="ARBA00008566"/>
    </source>
</evidence>
<feature type="compositionally biased region" description="Polar residues" evidence="8">
    <location>
        <begin position="1"/>
        <end position="15"/>
    </location>
</feature>
<feature type="transmembrane region" description="Helical" evidence="9">
    <location>
        <begin position="253"/>
        <end position="273"/>
    </location>
</feature>